<accession>A0A3L6S952</accession>
<organism evidence="2 3">
    <name type="scientific">Panicum miliaceum</name>
    <name type="common">Proso millet</name>
    <name type="synonym">Broomcorn millet</name>
    <dbReference type="NCBI Taxonomy" id="4540"/>
    <lineage>
        <taxon>Eukaryota</taxon>
        <taxon>Viridiplantae</taxon>
        <taxon>Streptophyta</taxon>
        <taxon>Embryophyta</taxon>
        <taxon>Tracheophyta</taxon>
        <taxon>Spermatophyta</taxon>
        <taxon>Magnoliopsida</taxon>
        <taxon>Liliopsida</taxon>
        <taxon>Poales</taxon>
        <taxon>Poaceae</taxon>
        <taxon>PACMAD clade</taxon>
        <taxon>Panicoideae</taxon>
        <taxon>Panicodae</taxon>
        <taxon>Paniceae</taxon>
        <taxon>Panicinae</taxon>
        <taxon>Panicum</taxon>
        <taxon>Panicum sect. Panicum</taxon>
    </lineage>
</organism>
<dbReference type="AlphaFoldDB" id="A0A3L6S952"/>
<reference evidence="3" key="1">
    <citation type="journal article" date="2019" name="Nat. Commun.">
        <title>The genome of broomcorn millet.</title>
        <authorList>
            <person name="Zou C."/>
            <person name="Miki D."/>
            <person name="Li D."/>
            <person name="Tang Q."/>
            <person name="Xiao L."/>
            <person name="Rajput S."/>
            <person name="Deng P."/>
            <person name="Jia W."/>
            <person name="Huang R."/>
            <person name="Zhang M."/>
            <person name="Sun Y."/>
            <person name="Hu J."/>
            <person name="Fu X."/>
            <person name="Schnable P.S."/>
            <person name="Li F."/>
            <person name="Zhang H."/>
            <person name="Feng B."/>
            <person name="Zhu X."/>
            <person name="Liu R."/>
            <person name="Schnable J.C."/>
            <person name="Zhu J.-K."/>
            <person name="Zhang H."/>
        </authorList>
    </citation>
    <scope>NUCLEOTIDE SEQUENCE [LARGE SCALE GENOMIC DNA]</scope>
</reference>
<dbReference type="EMBL" id="PQIB02000005">
    <property type="protein sequence ID" value="RLN16486.1"/>
    <property type="molecule type" value="Genomic_DNA"/>
</dbReference>
<dbReference type="Proteomes" id="UP000275267">
    <property type="component" value="Unassembled WGS sequence"/>
</dbReference>
<name>A0A3L6S952_PANMI</name>
<sequence length="93" mass="10384">MAEGQKMPALEDVPAAPAPAGEGWKGKPVWLEALVRTRFWESCPEHPNVTRGESHDEPGRHLLKVRRYVYRSAVLVSDMQTLGVDVSNIKGYI</sequence>
<feature type="region of interest" description="Disordered" evidence="1">
    <location>
        <begin position="1"/>
        <end position="25"/>
    </location>
</feature>
<evidence type="ECO:0000313" key="3">
    <source>
        <dbReference type="Proteomes" id="UP000275267"/>
    </source>
</evidence>
<proteinExistence type="predicted"/>
<gene>
    <name evidence="2" type="ORF">C2845_PM02G32870</name>
</gene>
<evidence type="ECO:0000313" key="2">
    <source>
        <dbReference type="EMBL" id="RLN16486.1"/>
    </source>
</evidence>
<protein>
    <submittedName>
        <fullName evidence="2">Uncharacterized protein</fullName>
    </submittedName>
</protein>
<keyword evidence="3" id="KW-1185">Reference proteome</keyword>
<evidence type="ECO:0000256" key="1">
    <source>
        <dbReference type="SAM" id="MobiDB-lite"/>
    </source>
</evidence>
<comment type="caution">
    <text evidence="2">The sequence shown here is derived from an EMBL/GenBank/DDBJ whole genome shotgun (WGS) entry which is preliminary data.</text>
</comment>